<dbReference type="EMBL" id="CP054856">
    <property type="protein sequence ID" value="QVM86369.1"/>
    <property type="molecule type" value="Genomic_DNA"/>
</dbReference>
<keyword evidence="2" id="KW-0472">Membrane</keyword>
<dbReference type="Proteomes" id="UP000677126">
    <property type="component" value="Chromosome"/>
</dbReference>
<feature type="region of interest" description="Disordered" evidence="1">
    <location>
        <begin position="83"/>
        <end position="133"/>
    </location>
</feature>
<dbReference type="Pfam" id="PF08281">
    <property type="entry name" value="Sigma70_r4_2"/>
    <property type="match status" value="1"/>
</dbReference>
<organism evidence="4 5">
    <name type="scientific">Novosphingobium decolorationis</name>
    <dbReference type="NCBI Taxonomy" id="2698673"/>
    <lineage>
        <taxon>Bacteria</taxon>
        <taxon>Pseudomonadati</taxon>
        <taxon>Pseudomonadota</taxon>
        <taxon>Alphaproteobacteria</taxon>
        <taxon>Sphingomonadales</taxon>
        <taxon>Sphingomonadaceae</taxon>
        <taxon>Novosphingobium</taxon>
    </lineage>
</organism>
<dbReference type="InterPro" id="IPR013249">
    <property type="entry name" value="RNA_pol_sigma70_r4_t2"/>
</dbReference>
<feature type="transmembrane region" description="Helical" evidence="2">
    <location>
        <begin position="218"/>
        <end position="243"/>
    </location>
</feature>
<evidence type="ECO:0000256" key="1">
    <source>
        <dbReference type="SAM" id="MobiDB-lite"/>
    </source>
</evidence>
<evidence type="ECO:0000313" key="5">
    <source>
        <dbReference type="Proteomes" id="UP000677126"/>
    </source>
</evidence>
<protein>
    <submittedName>
        <fullName evidence="4">Helix-turn-helix transcriptional regulator</fullName>
    </submittedName>
</protein>
<feature type="domain" description="HTH luxR-type" evidence="3">
    <location>
        <begin position="21"/>
        <end position="78"/>
    </location>
</feature>
<name>A0ABX8EBL4_9SPHN</name>
<dbReference type="InterPro" id="IPR016032">
    <property type="entry name" value="Sig_transdc_resp-reg_C-effctor"/>
</dbReference>
<evidence type="ECO:0000259" key="3">
    <source>
        <dbReference type="SMART" id="SM00421"/>
    </source>
</evidence>
<accession>A0ABX8EBL4</accession>
<sequence length="246" mass="26379">MYWVGEIVSACESAFQLNDVFENLTDKQHEVLALVGENFTSKEIAYELGISVSAVNQRIETVRARAGSLSRLELARAYREYRHEQDEEQAQGRGEAGESRPTVAAAAQEQEQDQDQDQVPARPGADTAELVAKPDEACMDADACRDCERWPGRDLGAGHEAGQLQTIRVQLPSAQAERVAVGLHGGRAANVVSWAGRGRTPGPVPALLDGENARLGRLAAIVVIAFGLLLVSGAGLGVLHSLAELF</sequence>
<dbReference type="Gene3D" id="1.10.10.10">
    <property type="entry name" value="Winged helix-like DNA-binding domain superfamily/Winged helix DNA-binding domain"/>
    <property type="match status" value="1"/>
</dbReference>
<keyword evidence="5" id="KW-1185">Reference proteome</keyword>
<dbReference type="SUPFAM" id="SSF46894">
    <property type="entry name" value="C-terminal effector domain of the bipartite response regulators"/>
    <property type="match status" value="1"/>
</dbReference>
<reference evidence="4 5" key="1">
    <citation type="journal article" date="2021" name="Int. J. Syst. Evol. Microbiol.">
        <title>Novosphingobium decolorationis sp. nov., an aniline blue-decolourizing bacterium isolated from East Pacific sediment.</title>
        <authorList>
            <person name="Chen X."/>
            <person name="Dong B."/>
            <person name="Chen T."/>
            <person name="Ren N."/>
            <person name="Wang J."/>
            <person name="Xu Y."/>
            <person name="Yang J."/>
            <person name="Zhu S."/>
            <person name="Chen J."/>
        </authorList>
    </citation>
    <scope>NUCLEOTIDE SEQUENCE [LARGE SCALE GENOMIC DNA]</scope>
    <source>
        <strain evidence="4 5">502str22</strain>
    </source>
</reference>
<dbReference type="InterPro" id="IPR036388">
    <property type="entry name" value="WH-like_DNA-bd_sf"/>
</dbReference>
<gene>
    <name evidence="4" type="ORF">HT578_20700</name>
</gene>
<keyword evidence="2" id="KW-1133">Transmembrane helix</keyword>
<evidence type="ECO:0000313" key="4">
    <source>
        <dbReference type="EMBL" id="QVM86369.1"/>
    </source>
</evidence>
<dbReference type="InterPro" id="IPR000792">
    <property type="entry name" value="Tscrpt_reg_LuxR_C"/>
</dbReference>
<evidence type="ECO:0000256" key="2">
    <source>
        <dbReference type="SAM" id="Phobius"/>
    </source>
</evidence>
<dbReference type="SMART" id="SM00421">
    <property type="entry name" value="HTH_LUXR"/>
    <property type="match status" value="1"/>
</dbReference>
<proteinExistence type="predicted"/>
<keyword evidence="2" id="KW-0812">Transmembrane</keyword>